<reference evidence="7 8" key="1">
    <citation type="submission" date="2020-08" db="EMBL/GenBank/DDBJ databases">
        <authorList>
            <person name="Liu C."/>
            <person name="Sun Q."/>
        </authorList>
    </citation>
    <scope>NUCLEOTIDE SEQUENCE [LARGE SCALE GENOMIC DNA]</scope>
    <source>
        <strain evidence="7 8">NSJ-18</strain>
    </source>
</reference>
<keyword evidence="8" id="KW-1185">Reference proteome</keyword>
<dbReference type="InterPro" id="IPR036662">
    <property type="entry name" value="PTS_EIIA_man-typ_sf"/>
</dbReference>
<name>A0ABR7JNV8_9FIRM</name>
<keyword evidence="7" id="KW-0418">Kinase</keyword>
<dbReference type="Proteomes" id="UP000609849">
    <property type="component" value="Unassembled WGS sequence"/>
</dbReference>
<comment type="caution">
    <text evidence="7">The sequence shown here is derived from an EMBL/GenBank/DDBJ whole genome shotgun (WGS) entry which is preliminary data.</text>
</comment>
<comment type="catalytic activity">
    <reaction evidence="1">
        <text>dihydroxyacetone + phosphoenolpyruvate = dihydroxyacetone phosphate + pyruvate</text>
        <dbReference type="Rhea" id="RHEA:18381"/>
        <dbReference type="ChEBI" id="CHEBI:15361"/>
        <dbReference type="ChEBI" id="CHEBI:16016"/>
        <dbReference type="ChEBI" id="CHEBI:57642"/>
        <dbReference type="ChEBI" id="CHEBI:58702"/>
        <dbReference type="EC" id="2.7.1.121"/>
    </reaction>
</comment>
<evidence type="ECO:0000256" key="5">
    <source>
        <dbReference type="ARBA" id="ARBA00046577"/>
    </source>
</evidence>
<evidence type="ECO:0000313" key="8">
    <source>
        <dbReference type="Proteomes" id="UP000609849"/>
    </source>
</evidence>
<dbReference type="Pfam" id="PF03610">
    <property type="entry name" value="EIIA-man"/>
    <property type="match status" value="1"/>
</dbReference>
<evidence type="ECO:0000256" key="2">
    <source>
        <dbReference type="ARBA" id="ARBA00002788"/>
    </source>
</evidence>
<dbReference type="InterPro" id="IPR039643">
    <property type="entry name" value="DhaM"/>
</dbReference>
<evidence type="ECO:0000313" key="7">
    <source>
        <dbReference type="EMBL" id="MBC5996597.1"/>
    </source>
</evidence>
<dbReference type="PROSITE" id="PS51096">
    <property type="entry name" value="PTS_EIIA_TYPE_4"/>
    <property type="match status" value="1"/>
</dbReference>
<dbReference type="PANTHER" id="PTHR38594">
    <property type="entry name" value="PEP-DEPENDENT DIHYDROXYACETONE KINASE, PHOSPHORYL DONOR SUBUNIT DHAM"/>
    <property type="match status" value="1"/>
</dbReference>
<dbReference type="NCBIfam" id="TIGR02364">
    <property type="entry name" value="dha_pts"/>
    <property type="match status" value="1"/>
</dbReference>
<gene>
    <name evidence="7" type="ORF">H8923_07480</name>
</gene>
<sequence>MVGIVLVSHSNKLVEGLKDLISQMAVGVKICAAGGTDDGRIGTDPMKIMSAIEEVYSDDGVLLFFDIGSALMNAELAIDMLDESISKKVEICKVSLVEGAFVAAIDSSIGKSIGDIKESIKGLQIEK</sequence>
<evidence type="ECO:0000256" key="1">
    <source>
        <dbReference type="ARBA" id="ARBA00001113"/>
    </source>
</evidence>
<dbReference type="InterPro" id="IPR012844">
    <property type="entry name" value="DhaM_N"/>
</dbReference>
<protein>
    <recommendedName>
        <fullName evidence="3">phosphoenolpyruvate--glycerone phosphotransferase</fullName>
        <ecNumber evidence="3">2.7.1.121</ecNumber>
    </recommendedName>
</protein>
<evidence type="ECO:0000259" key="6">
    <source>
        <dbReference type="PROSITE" id="PS51096"/>
    </source>
</evidence>
<dbReference type="PANTHER" id="PTHR38594:SF1">
    <property type="entry name" value="PEP-DEPENDENT DIHYDROXYACETONE KINASE, PHOSPHORYL DONOR SUBUNIT DHAM"/>
    <property type="match status" value="1"/>
</dbReference>
<dbReference type="GO" id="GO:0016301">
    <property type="term" value="F:kinase activity"/>
    <property type="evidence" value="ECO:0007669"/>
    <property type="project" value="UniProtKB-KW"/>
</dbReference>
<dbReference type="InterPro" id="IPR004701">
    <property type="entry name" value="PTS_EIIA_man-typ"/>
</dbReference>
<accession>A0ABR7JNV8</accession>
<comment type="subunit">
    <text evidence="5">Homodimer. The dihydroxyacetone kinase complex is composed of a homodimer of DhaM, a homodimer of DhaK and the subunit DhaL.</text>
</comment>
<dbReference type="SUPFAM" id="SSF53062">
    <property type="entry name" value="PTS system fructose IIA component-like"/>
    <property type="match status" value="1"/>
</dbReference>
<comment type="function">
    <text evidence="2">Component of the dihydroxyacetone kinase complex, which is responsible for the phosphoenolpyruvate (PEP)-dependent phosphorylation of dihydroxyacetone. DhaM serves as the phosphoryl donor. Is phosphorylated by phosphoenolpyruvate in an EI- and HPr-dependent reaction, and a phosphorelay system on histidine residues finally leads to phosphoryl transfer to DhaL and dihydroxyacetone.</text>
</comment>
<organism evidence="7 8">
    <name type="scientific">Romboutsia faecis</name>
    <dbReference type="NCBI Taxonomy" id="2764597"/>
    <lineage>
        <taxon>Bacteria</taxon>
        <taxon>Bacillati</taxon>
        <taxon>Bacillota</taxon>
        <taxon>Clostridia</taxon>
        <taxon>Peptostreptococcales</taxon>
        <taxon>Peptostreptococcaceae</taxon>
        <taxon>Romboutsia</taxon>
    </lineage>
</organism>
<keyword evidence="4" id="KW-0808">Transferase</keyword>
<dbReference type="EC" id="2.7.1.121" evidence="3"/>
<evidence type="ECO:0000256" key="3">
    <source>
        <dbReference type="ARBA" id="ARBA00012095"/>
    </source>
</evidence>
<proteinExistence type="predicted"/>
<evidence type="ECO:0000256" key="4">
    <source>
        <dbReference type="ARBA" id="ARBA00022679"/>
    </source>
</evidence>
<dbReference type="EMBL" id="JACRWE010000003">
    <property type="protein sequence ID" value="MBC5996597.1"/>
    <property type="molecule type" value="Genomic_DNA"/>
</dbReference>
<dbReference type="Gene3D" id="3.40.50.510">
    <property type="entry name" value="Phosphotransferase system, mannose-type IIA component"/>
    <property type="match status" value="1"/>
</dbReference>
<feature type="domain" description="PTS EIIA type-4" evidence="6">
    <location>
        <begin position="1"/>
        <end position="127"/>
    </location>
</feature>
<dbReference type="RefSeq" id="WP_153926147.1">
    <property type="nucleotide sequence ID" value="NZ_JACRWE010000003.1"/>
</dbReference>